<dbReference type="GO" id="GO:0003723">
    <property type="term" value="F:RNA binding"/>
    <property type="evidence" value="ECO:0007669"/>
    <property type="project" value="InterPro"/>
</dbReference>
<dbReference type="PANTHER" id="PTHR21600:SF84">
    <property type="entry name" value="PSEUDOURIDINE SYNTHASE RSUA_RLUA-LIKE DOMAIN-CONTAINING PROTEIN"/>
    <property type="match status" value="1"/>
</dbReference>
<dbReference type="PANTHER" id="PTHR21600">
    <property type="entry name" value="MITOCHONDRIAL RNA PSEUDOURIDINE SYNTHASE"/>
    <property type="match status" value="1"/>
</dbReference>
<comment type="catalytic activity">
    <reaction evidence="1">
        <text>a uridine in RNA = a pseudouridine in RNA</text>
        <dbReference type="Rhea" id="RHEA:48348"/>
        <dbReference type="Rhea" id="RHEA-COMP:12068"/>
        <dbReference type="Rhea" id="RHEA-COMP:12069"/>
        <dbReference type="ChEBI" id="CHEBI:65314"/>
        <dbReference type="ChEBI" id="CHEBI:65315"/>
    </reaction>
</comment>
<evidence type="ECO:0000256" key="4">
    <source>
        <dbReference type="SAM" id="MobiDB-lite"/>
    </source>
</evidence>
<dbReference type="EMBL" id="BMVC01000009">
    <property type="protein sequence ID" value="GHD01100.1"/>
    <property type="molecule type" value="Genomic_DNA"/>
</dbReference>
<name>A0A919CBE3_9ACTN</name>
<dbReference type="AlphaFoldDB" id="A0A919CBE3"/>
<feature type="region of interest" description="Disordered" evidence="4">
    <location>
        <begin position="1"/>
        <end position="36"/>
    </location>
</feature>
<reference evidence="6" key="2">
    <citation type="submission" date="2020-09" db="EMBL/GenBank/DDBJ databases">
        <authorList>
            <person name="Sun Q."/>
            <person name="Ohkuma M."/>
        </authorList>
    </citation>
    <scope>NUCLEOTIDE SEQUENCE</scope>
    <source>
        <strain evidence="6">JCM 4637</strain>
    </source>
</reference>
<accession>A0A919CBE3</accession>
<gene>
    <name evidence="6" type="ORF">GCM10010334_46390</name>
</gene>
<sequence>MTRRPRRPTAPPSPLPQRLGIDPVHLKLPPVEPADGDAPPTVRAYLHTRLAAAPPTTLDRMLATGAFVTADGTPLPPDAPYSPGLHLWFHRDLPPEPPVPYPIDVLHQDSRILVADKPHFLATTPRGTHITQTALARLRHDLDLPALSPAHRLDRLTAGLVLFVVDPAARGAYQNLFRDRHVHKEYEALAQHNPDVALPRTLRSRIEKTPGIVAAYETPGEPNSESHIDLIEHKAHTARYRLTPHTGRTHQLRVHMNALGLPILGDPYFPTLTDPAPDDFTKPLQLLARTLEFTDPITGTHHRFESRRTLQAWTDPEGWATGA</sequence>
<evidence type="ECO:0000313" key="6">
    <source>
        <dbReference type="EMBL" id="GHD01100.1"/>
    </source>
</evidence>
<dbReference type="InterPro" id="IPR050188">
    <property type="entry name" value="RluA_PseudoU_synthase"/>
</dbReference>
<dbReference type="InterPro" id="IPR006145">
    <property type="entry name" value="PsdUridine_synth_RsuA/RluA"/>
</dbReference>
<dbReference type="Pfam" id="PF00849">
    <property type="entry name" value="PseudoU_synth_2"/>
    <property type="match status" value="1"/>
</dbReference>
<comment type="caution">
    <text evidence="6">The sequence shown here is derived from an EMBL/GenBank/DDBJ whole genome shotgun (WGS) entry which is preliminary data.</text>
</comment>
<dbReference type="PROSITE" id="PS01129">
    <property type="entry name" value="PSI_RLU"/>
    <property type="match status" value="1"/>
</dbReference>
<reference evidence="6" key="1">
    <citation type="journal article" date="2014" name="Int. J. Syst. Evol. Microbiol.">
        <title>Complete genome sequence of Corynebacterium casei LMG S-19264T (=DSM 44701T), isolated from a smear-ripened cheese.</title>
        <authorList>
            <consortium name="US DOE Joint Genome Institute (JGI-PGF)"/>
            <person name="Walter F."/>
            <person name="Albersmeier A."/>
            <person name="Kalinowski J."/>
            <person name="Ruckert C."/>
        </authorList>
    </citation>
    <scope>NUCLEOTIDE SEQUENCE</scope>
    <source>
        <strain evidence="6">JCM 4637</strain>
    </source>
</reference>
<evidence type="ECO:0000256" key="2">
    <source>
        <dbReference type="ARBA" id="ARBA00031870"/>
    </source>
</evidence>
<evidence type="ECO:0000256" key="3">
    <source>
        <dbReference type="ARBA" id="ARBA00033164"/>
    </source>
</evidence>
<feature type="domain" description="Pseudouridine synthase RsuA/RluA-like" evidence="5">
    <location>
        <begin position="112"/>
        <end position="258"/>
    </location>
</feature>
<protein>
    <recommendedName>
        <fullName evidence="2">RNA pseudouridylate synthase</fullName>
    </recommendedName>
    <alternativeName>
        <fullName evidence="3">RNA-uridine isomerase</fullName>
    </alternativeName>
</protein>
<dbReference type="SUPFAM" id="SSF55120">
    <property type="entry name" value="Pseudouridine synthase"/>
    <property type="match status" value="1"/>
</dbReference>
<dbReference type="GO" id="GO:0009982">
    <property type="term" value="F:pseudouridine synthase activity"/>
    <property type="evidence" value="ECO:0007669"/>
    <property type="project" value="InterPro"/>
</dbReference>
<evidence type="ECO:0000313" key="7">
    <source>
        <dbReference type="Proteomes" id="UP000638353"/>
    </source>
</evidence>
<evidence type="ECO:0000256" key="1">
    <source>
        <dbReference type="ARBA" id="ARBA00000073"/>
    </source>
</evidence>
<dbReference type="RefSeq" id="WP_189828446.1">
    <property type="nucleotide sequence ID" value="NZ_BMVC01000009.1"/>
</dbReference>
<evidence type="ECO:0000259" key="5">
    <source>
        <dbReference type="Pfam" id="PF00849"/>
    </source>
</evidence>
<dbReference type="Gene3D" id="3.30.2350.10">
    <property type="entry name" value="Pseudouridine synthase"/>
    <property type="match status" value="1"/>
</dbReference>
<dbReference type="Proteomes" id="UP000638353">
    <property type="component" value="Unassembled WGS sequence"/>
</dbReference>
<proteinExistence type="predicted"/>
<organism evidence="6 7">
    <name type="scientific">Streptomyces finlayi</name>
    <dbReference type="NCBI Taxonomy" id="67296"/>
    <lineage>
        <taxon>Bacteria</taxon>
        <taxon>Bacillati</taxon>
        <taxon>Actinomycetota</taxon>
        <taxon>Actinomycetes</taxon>
        <taxon>Kitasatosporales</taxon>
        <taxon>Streptomycetaceae</taxon>
        <taxon>Streptomyces</taxon>
    </lineage>
</organism>
<dbReference type="GO" id="GO:0140098">
    <property type="term" value="F:catalytic activity, acting on RNA"/>
    <property type="evidence" value="ECO:0007669"/>
    <property type="project" value="UniProtKB-ARBA"/>
</dbReference>
<dbReference type="InterPro" id="IPR006224">
    <property type="entry name" value="PsdUridine_synth_RluA-like_CS"/>
</dbReference>
<dbReference type="InterPro" id="IPR020103">
    <property type="entry name" value="PsdUridine_synth_cat_dom_sf"/>
</dbReference>
<dbReference type="GO" id="GO:0000455">
    <property type="term" value="P:enzyme-directed rRNA pseudouridine synthesis"/>
    <property type="evidence" value="ECO:0007669"/>
    <property type="project" value="TreeGrafter"/>
</dbReference>